<dbReference type="EMBL" id="RKLP01000008">
    <property type="protein sequence ID" value="RVW08456.1"/>
    <property type="molecule type" value="Genomic_DNA"/>
</dbReference>
<accession>A0A438BBQ9</accession>
<dbReference type="RefSeq" id="WP_127917106.1">
    <property type="nucleotide sequence ID" value="NZ_RKLP01000008.1"/>
</dbReference>
<evidence type="ECO:0000259" key="1">
    <source>
        <dbReference type="Pfam" id="PF11716"/>
    </source>
</evidence>
<dbReference type="Pfam" id="PF11716">
    <property type="entry name" value="MDMPI_N"/>
    <property type="match status" value="1"/>
</dbReference>
<feature type="domain" description="Mycothiol-dependent maleylpyruvate isomerase metal-binding" evidence="1">
    <location>
        <begin position="12"/>
        <end position="126"/>
    </location>
</feature>
<evidence type="ECO:0000313" key="2">
    <source>
        <dbReference type="EMBL" id="RVW08456.1"/>
    </source>
</evidence>
<dbReference type="InterPro" id="IPR017520">
    <property type="entry name" value="CHP03086"/>
</dbReference>
<reference evidence="2 3" key="1">
    <citation type="submission" date="2018-11" db="EMBL/GenBank/DDBJ databases">
        <title>Rhodococcus spongicola sp. nov. and Rhodococcus xishaensis sp. nov. from marine sponges.</title>
        <authorList>
            <person name="Li L."/>
            <person name="Lin H.W."/>
        </authorList>
    </citation>
    <scope>NUCLEOTIDE SEQUENCE [LARGE SCALE GENOMIC DNA]</scope>
    <source>
        <strain evidence="2 3">CCTCC AB2014297</strain>
    </source>
</reference>
<dbReference type="InterPro" id="IPR024344">
    <property type="entry name" value="MDMPI_metal-binding"/>
</dbReference>
<proteinExistence type="predicted"/>
<dbReference type="NCBIfam" id="TIGR03083">
    <property type="entry name" value="maleylpyruvate isomerase family mycothiol-dependent enzyme"/>
    <property type="match status" value="1"/>
</dbReference>
<dbReference type="NCBIfam" id="TIGR03086">
    <property type="entry name" value="TIGR03086 family metal-binding protein"/>
    <property type="match status" value="1"/>
</dbReference>
<dbReference type="InterPro" id="IPR017517">
    <property type="entry name" value="Maleyloyr_isom"/>
</dbReference>
<dbReference type="OrthoDB" id="5185819at2"/>
<gene>
    <name evidence="2" type="ORF">EGT67_16175</name>
</gene>
<keyword evidence="3" id="KW-1185">Reference proteome</keyword>
<name>A0A438BBQ9_9NOCA</name>
<dbReference type="InterPro" id="IPR034660">
    <property type="entry name" value="DinB/YfiT-like"/>
</dbReference>
<comment type="caution">
    <text evidence="2">The sequence shown here is derived from an EMBL/GenBank/DDBJ whole genome shotgun (WGS) entry which is preliminary data.</text>
</comment>
<dbReference type="GO" id="GO:0046872">
    <property type="term" value="F:metal ion binding"/>
    <property type="evidence" value="ECO:0007669"/>
    <property type="project" value="InterPro"/>
</dbReference>
<dbReference type="Gene3D" id="1.20.120.450">
    <property type="entry name" value="dinb family like domain"/>
    <property type="match status" value="1"/>
</dbReference>
<protein>
    <submittedName>
        <fullName evidence="2">TIGR03086 family protein</fullName>
    </submittedName>
</protein>
<organism evidence="2 3">
    <name type="scientific">Prescottella agglutinans</name>
    <dbReference type="NCBI Taxonomy" id="1644129"/>
    <lineage>
        <taxon>Bacteria</taxon>
        <taxon>Bacillati</taxon>
        <taxon>Actinomycetota</taxon>
        <taxon>Actinomycetes</taxon>
        <taxon>Mycobacteriales</taxon>
        <taxon>Nocardiaceae</taxon>
        <taxon>Prescottella</taxon>
    </lineage>
</organism>
<dbReference type="Proteomes" id="UP000286208">
    <property type="component" value="Unassembled WGS sequence"/>
</dbReference>
<dbReference type="SUPFAM" id="SSF109854">
    <property type="entry name" value="DinB/YfiT-like putative metalloenzymes"/>
    <property type="match status" value="1"/>
</dbReference>
<sequence length="185" mass="19939">MITTESTPDLYRRLAASLTEIVDAVPADRWDSPSPCAGWSTLDVLAHVVETQTRMMDVVGLSVPDGPSVASDPVGAWRHTRDAVQAILDDPAKAGREYDGHFGRTDLASTIRTFYCFDLIVHGWDIARAAGLDETIPDRDLEMLDAVIAQLGDSLHMDGVCGPAVAVSPDADRRTRALAALGRRA</sequence>
<evidence type="ECO:0000313" key="3">
    <source>
        <dbReference type="Proteomes" id="UP000286208"/>
    </source>
</evidence>
<dbReference type="AlphaFoldDB" id="A0A438BBQ9"/>